<name>A0A437SV89_9LACO</name>
<gene>
    <name evidence="3" type="ORF">EJK17_05665</name>
</gene>
<feature type="domain" description="SHOCT" evidence="2">
    <location>
        <begin position="78"/>
        <end position="105"/>
    </location>
</feature>
<sequence length="107" mass="11611">MFGGKLELNTVSGPQHNGGLGGLDPTTAFTAYGSATAVPFRNGKNKEMAELKDFIQNKIDEAHKPQPAQQINTTNPADEIAKLKKLADEGTITQEEFEAKKKQLLDL</sequence>
<dbReference type="Pfam" id="PF09851">
    <property type="entry name" value="SHOCT"/>
    <property type="match status" value="1"/>
</dbReference>
<proteinExistence type="predicted"/>
<accession>A0A437SV89</accession>
<protein>
    <submittedName>
        <fullName evidence="3">SHOCT domain-containing protein</fullName>
    </submittedName>
</protein>
<comment type="caution">
    <text evidence="3">The sequence shown here is derived from an EMBL/GenBank/DDBJ whole genome shotgun (WGS) entry which is preliminary data.</text>
</comment>
<dbReference type="InterPro" id="IPR018649">
    <property type="entry name" value="SHOCT"/>
</dbReference>
<dbReference type="EMBL" id="RXIA01000013">
    <property type="protein sequence ID" value="RVU70792.1"/>
    <property type="molecule type" value="Genomic_DNA"/>
</dbReference>
<evidence type="ECO:0000256" key="1">
    <source>
        <dbReference type="SAM" id="MobiDB-lite"/>
    </source>
</evidence>
<evidence type="ECO:0000259" key="2">
    <source>
        <dbReference type="Pfam" id="PF09851"/>
    </source>
</evidence>
<dbReference type="AlphaFoldDB" id="A0A437SV89"/>
<keyword evidence="4" id="KW-1185">Reference proteome</keyword>
<reference evidence="3 4" key="1">
    <citation type="submission" date="2018-12" db="EMBL/GenBank/DDBJ databases">
        <authorList>
            <person name="Meng J."/>
        </authorList>
    </citation>
    <scope>NUCLEOTIDE SEQUENCE [LARGE SCALE GENOMIC DNA]</scope>
    <source>
        <strain evidence="3 4">HT111-2</strain>
    </source>
</reference>
<dbReference type="Proteomes" id="UP000288291">
    <property type="component" value="Unassembled WGS sequence"/>
</dbReference>
<evidence type="ECO:0000313" key="3">
    <source>
        <dbReference type="EMBL" id="RVU70792.1"/>
    </source>
</evidence>
<feature type="region of interest" description="Disordered" evidence="1">
    <location>
        <begin position="1"/>
        <end position="22"/>
    </location>
</feature>
<evidence type="ECO:0000313" key="4">
    <source>
        <dbReference type="Proteomes" id="UP000288291"/>
    </source>
</evidence>
<organism evidence="3 4">
    <name type="scientific">Lactobacillus xujianguonis</name>
    <dbReference type="NCBI Taxonomy" id="2495899"/>
    <lineage>
        <taxon>Bacteria</taxon>
        <taxon>Bacillati</taxon>
        <taxon>Bacillota</taxon>
        <taxon>Bacilli</taxon>
        <taxon>Lactobacillales</taxon>
        <taxon>Lactobacillaceae</taxon>
        <taxon>Lactobacillus</taxon>
    </lineage>
</organism>